<evidence type="ECO:0000313" key="4">
    <source>
        <dbReference type="Proteomes" id="UP001189429"/>
    </source>
</evidence>
<comment type="caution">
    <text evidence="3">The sequence shown here is derived from an EMBL/GenBank/DDBJ whole genome shotgun (WGS) entry which is preliminary data.</text>
</comment>
<keyword evidence="1" id="KW-0175">Coiled coil</keyword>
<evidence type="ECO:0000256" key="2">
    <source>
        <dbReference type="SAM" id="SignalP"/>
    </source>
</evidence>
<feature type="coiled-coil region" evidence="1">
    <location>
        <begin position="610"/>
        <end position="680"/>
    </location>
</feature>
<evidence type="ECO:0000256" key="1">
    <source>
        <dbReference type="SAM" id="Coils"/>
    </source>
</evidence>
<feature type="coiled-coil region" evidence="1">
    <location>
        <begin position="102"/>
        <end position="156"/>
    </location>
</feature>
<organism evidence="3 4">
    <name type="scientific">Prorocentrum cordatum</name>
    <dbReference type="NCBI Taxonomy" id="2364126"/>
    <lineage>
        <taxon>Eukaryota</taxon>
        <taxon>Sar</taxon>
        <taxon>Alveolata</taxon>
        <taxon>Dinophyceae</taxon>
        <taxon>Prorocentrales</taxon>
        <taxon>Prorocentraceae</taxon>
        <taxon>Prorocentrum</taxon>
    </lineage>
</organism>
<sequence length="793" mass="85561">MIERAAMKAAGLWLAALAHCAQGAQMLRGLVSDHAFAGAIGAGAGGHSSRHSLEDEKPITQVVRLLEEMLKKSQAEQDKDREAYAKFKCYCDTQTEDKEKIIEEATKAIELLSAAISELQGANGELSIEAARMKKEMEANEQAREVATELRGKEEEAYITLKDDLEANIPLLAQAIQVLGEIGADQTLETSAAHEQFMGGFNESEALVSLESKVRTALLAAKALLKPGSEKQQRRLSMLLQAPLGTTYETQSGEIVGILREMKETFEENLAEATAAEQAAVKAHSAFIQTKEEEHAKLKTASDDAQDAMGTNDGSLAAKKDQLKEEVQSKADAEDFLAKLEPMCSDKAKDYEARKLFRANEQAAISEAIALLNSDAAYKIASATASLGGAGPRAKGPPPPRLLQLGRSSTSAVRRRVEQLLAQAAASTRSARLRRVLASLSSGNAFDTVLAEIEKIRALIEEEGKVDAEKKAWCESERETNEENLDLKLKDIETLNGDIGELVERIESPETGLRASIAAKEEALVENTGAMKEATDQRRTENLDYQELVANTSEARALLAKAIAMIENYYATAYQEATAALLQEDPAPPEMGGRAPMGTEEKGAEVVTMLKFLLGEVEKEEASAHQTEQKAQSDYEDDMTQLKQTEADLQDALAGLQEELAEAEKTLVNKRSELAQTVKDKDAIVASLEQIKPGCDFITTNFDTREQYRASETAALERAVELLQGSPAYVAAKEAEKQESWGDCKEVCLESGESHAKCLACNAEVSVPGYCAGHAGVAGCEAGGGPPPPGGRL</sequence>
<keyword evidence="4" id="KW-1185">Reference proteome</keyword>
<protein>
    <submittedName>
        <fullName evidence="3">Uncharacterized protein</fullName>
    </submittedName>
</protein>
<feature type="chain" id="PRO_5045359203" evidence="2">
    <location>
        <begin position="24"/>
        <end position="793"/>
    </location>
</feature>
<proteinExistence type="predicted"/>
<accession>A0ABN9YJ97</accession>
<reference evidence="3" key="1">
    <citation type="submission" date="2023-10" db="EMBL/GenBank/DDBJ databases">
        <authorList>
            <person name="Chen Y."/>
            <person name="Shah S."/>
            <person name="Dougan E. K."/>
            <person name="Thang M."/>
            <person name="Chan C."/>
        </authorList>
    </citation>
    <scope>NUCLEOTIDE SEQUENCE [LARGE SCALE GENOMIC DNA]</scope>
</reference>
<evidence type="ECO:0000313" key="3">
    <source>
        <dbReference type="EMBL" id="CAK0911797.1"/>
    </source>
</evidence>
<keyword evidence="2" id="KW-0732">Signal</keyword>
<name>A0ABN9YJ97_9DINO</name>
<dbReference type="EMBL" id="CAUYUJ010022644">
    <property type="protein sequence ID" value="CAK0911797.1"/>
    <property type="molecule type" value="Genomic_DNA"/>
</dbReference>
<feature type="signal peptide" evidence="2">
    <location>
        <begin position="1"/>
        <end position="23"/>
    </location>
</feature>
<dbReference type="Proteomes" id="UP001189429">
    <property type="component" value="Unassembled WGS sequence"/>
</dbReference>
<gene>
    <name evidence="3" type="ORF">PCOR1329_LOCUS85559</name>
</gene>
<feature type="coiled-coil region" evidence="1">
    <location>
        <begin position="259"/>
        <end position="308"/>
    </location>
</feature>